<dbReference type="PANTHER" id="PTHR45769">
    <property type="entry name" value="ADENOSINE KINASE"/>
    <property type="match status" value="1"/>
</dbReference>
<dbReference type="InParanoid" id="J8ZU19"/>
<dbReference type="EMBL" id="AFBI03000044">
    <property type="protein sequence ID" value="EJW03148.1"/>
    <property type="molecule type" value="Genomic_DNA"/>
</dbReference>
<dbReference type="Proteomes" id="UP000003163">
    <property type="component" value="Unassembled WGS sequence"/>
</dbReference>
<comment type="caution">
    <text evidence="13">The sequence shown here is derived from an EMBL/GenBank/DDBJ whole genome shotgun (WGS) entry which is preliminary data.</text>
</comment>
<accession>J8ZU19</accession>
<dbReference type="GO" id="GO:0005524">
    <property type="term" value="F:ATP binding"/>
    <property type="evidence" value="ECO:0007669"/>
    <property type="project" value="UniProtKB-UniRule"/>
</dbReference>
<dbReference type="InterPro" id="IPR011611">
    <property type="entry name" value="PfkB_dom"/>
</dbReference>
<dbReference type="VEuPathDB" id="MicrosporidiaDB:EDEG_02453"/>
<evidence type="ECO:0000313" key="14">
    <source>
        <dbReference type="Proteomes" id="UP000003163"/>
    </source>
</evidence>
<evidence type="ECO:0000256" key="3">
    <source>
        <dbReference type="ARBA" id="ARBA00010688"/>
    </source>
</evidence>
<keyword evidence="5 11" id="KW-0808">Transferase</keyword>
<dbReference type="GO" id="GO:0006144">
    <property type="term" value="P:purine nucleobase metabolic process"/>
    <property type="evidence" value="ECO:0007669"/>
    <property type="project" value="TreeGrafter"/>
</dbReference>
<dbReference type="EC" id="2.7.1.20" evidence="4 11"/>
<evidence type="ECO:0000256" key="7">
    <source>
        <dbReference type="ARBA" id="ARBA00022741"/>
    </source>
</evidence>
<dbReference type="GO" id="GO:0044209">
    <property type="term" value="P:AMP salvage"/>
    <property type="evidence" value="ECO:0007669"/>
    <property type="project" value="UniProtKB-UniRule"/>
</dbReference>
<dbReference type="GO" id="GO:0004001">
    <property type="term" value="F:adenosine kinase activity"/>
    <property type="evidence" value="ECO:0007669"/>
    <property type="project" value="UniProtKB-UniRule"/>
</dbReference>
<comment type="cofactor">
    <cofactor evidence="1 11">
        <name>Mg(2+)</name>
        <dbReference type="ChEBI" id="CHEBI:18420"/>
    </cofactor>
</comment>
<evidence type="ECO:0000256" key="6">
    <source>
        <dbReference type="ARBA" id="ARBA00022726"/>
    </source>
</evidence>
<keyword evidence="6 11" id="KW-0660">Purine salvage</keyword>
<evidence type="ECO:0000256" key="10">
    <source>
        <dbReference type="PIRSR" id="PIRSR601805-1"/>
    </source>
</evidence>
<gene>
    <name evidence="13" type="ORF">EDEG_02453</name>
</gene>
<sequence>MKKILSICQPILDKVCNVSKNELLKYNLATNGHTKSNFRTSEIEEMSKNIKKTVSAGGSSLNTILLLARKEKDKTFGFIGAIGNDTNGLVLKNEMVKNSPNNNLKMFLETVNHPTAECCVYINGIERSMVTNVGAANKLSKDHLRKHLTILKISDVVYISAFFAHDMQENATWVIDNMDYNQTLVFNLSFQGLFHTINKQLLNNILKRADILIGNREEFISLYECIYGYNHHESIDQMLIGISHFAQTYFDEDLTSNQALLDDGTTGTRKNTKALFCTDANRPTMYYFKNTVGTIQAKNVDMIVCNTNGAGDAFAAGIISSIDMIYEGNIETAVIKAHDWAFDFIIERSKFLTDKNTA</sequence>
<evidence type="ECO:0000256" key="8">
    <source>
        <dbReference type="ARBA" id="ARBA00022777"/>
    </source>
</evidence>
<dbReference type="Gene3D" id="3.30.1110.10">
    <property type="match status" value="1"/>
</dbReference>
<dbReference type="InterPro" id="IPR002173">
    <property type="entry name" value="Carboh/pur_kinase_PfkB_CS"/>
</dbReference>
<organism evidence="13 14">
    <name type="scientific">Edhazardia aedis (strain USNM 41457)</name>
    <name type="common">Microsporidian parasite</name>
    <dbReference type="NCBI Taxonomy" id="1003232"/>
    <lineage>
        <taxon>Eukaryota</taxon>
        <taxon>Fungi</taxon>
        <taxon>Fungi incertae sedis</taxon>
        <taxon>Microsporidia</taxon>
        <taxon>Edhazardia</taxon>
    </lineage>
</organism>
<comment type="catalytic activity">
    <reaction evidence="11">
        <text>adenosine + ATP = AMP + ADP + H(+)</text>
        <dbReference type="Rhea" id="RHEA:20824"/>
        <dbReference type="ChEBI" id="CHEBI:15378"/>
        <dbReference type="ChEBI" id="CHEBI:16335"/>
        <dbReference type="ChEBI" id="CHEBI:30616"/>
        <dbReference type="ChEBI" id="CHEBI:456215"/>
        <dbReference type="ChEBI" id="CHEBI:456216"/>
        <dbReference type="EC" id="2.7.1.20"/>
    </reaction>
</comment>
<name>J8ZU19_EDHAE</name>
<keyword evidence="8 11" id="KW-0418">Kinase</keyword>
<dbReference type="OMA" id="RKVICFG"/>
<dbReference type="Pfam" id="PF00294">
    <property type="entry name" value="PfkB"/>
    <property type="match status" value="1"/>
</dbReference>
<dbReference type="GO" id="GO:0006166">
    <property type="term" value="P:purine ribonucleoside salvage"/>
    <property type="evidence" value="ECO:0007669"/>
    <property type="project" value="UniProtKB-KW"/>
</dbReference>
<comment type="pathway">
    <text evidence="2 11">Purine metabolism; AMP biosynthesis via salvage pathway; AMP from adenosine: step 1/1.</text>
</comment>
<dbReference type="GO" id="GO:0005829">
    <property type="term" value="C:cytosol"/>
    <property type="evidence" value="ECO:0007669"/>
    <property type="project" value="TreeGrafter"/>
</dbReference>
<dbReference type="InterPro" id="IPR001805">
    <property type="entry name" value="Adenokinase"/>
</dbReference>
<feature type="domain" description="Carbohydrate kinase PfkB" evidence="12">
    <location>
        <begin position="48"/>
        <end position="339"/>
    </location>
</feature>
<dbReference type="Gene3D" id="3.40.1190.20">
    <property type="match status" value="1"/>
</dbReference>
<comment type="similarity">
    <text evidence="3 11">Belongs to the carbohydrate kinase PfkB family.</text>
</comment>
<dbReference type="HOGENOM" id="CLU_045832_1_0_1"/>
<protein>
    <recommendedName>
        <fullName evidence="4 11">Adenosine kinase</fullName>
        <shortName evidence="11">AK</shortName>
        <ecNumber evidence="4 11">2.7.1.20</ecNumber>
    </recommendedName>
    <alternativeName>
        <fullName evidence="11">Adenosine 5'-phosphotransferase</fullName>
    </alternativeName>
</protein>
<proteinExistence type="inferred from homology"/>
<keyword evidence="11" id="KW-0460">Magnesium</keyword>
<evidence type="ECO:0000256" key="9">
    <source>
        <dbReference type="ARBA" id="ARBA00022840"/>
    </source>
</evidence>
<dbReference type="GO" id="GO:0005634">
    <property type="term" value="C:nucleus"/>
    <property type="evidence" value="ECO:0007669"/>
    <property type="project" value="TreeGrafter"/>
</dbReference>
<reference evidence="13 14" key="1">
    <citation type="submission" date="2011-08" db="EMBL/GenBank/DDBJ databases">
        <authorList>
            <person name="Liu Z.J."/>
            <person name="Shi F.L."/>
            <person name="Lu J.Q."/>
            <person name="Li M."/>
            <person name="Wang Z.L."/>
        </authorList>
    </citation>
    <scope>NUCLEOTIDE SEQUENCE [LARGE SCALE GENOMIC DNA]</scope>
    <source>
        <strain evidence="13 14">USNM 41457</strain>
    </source>
</reference>
<evidence type="ECO:0000256" key="1">
    <source>
        <dbReference type="ARBA" id="ARBA00001946"/>
    </source>
</evidence>
<dbReference type="STRING" id="1003232.J8ZU19"/>
<evidence type="ECO:0000313" key="13">
    <source>
        <dbReference type="EMBL" id="EJW03148.1"/>
    </source>
</evidence>
<dbReference type="InterPro" id="IPR029056">
    <property type="entry name" value="Ribokinase-like"/>
</dbReference>
<comment type="function">
    <text evidence="11">ATP dependent phosphorylation of adenosine and other related nucleoside analogs to monophosphate derivatives.</text>
</comment>
<keyword evidence="7 11" id="KW-0547">Nucleotide-binding</keyword>
<evidence type="ECO:0000256" key="5">
    <source>
        <dbReference type="ARBA" id="ARBA00022679"/>
    </source>
</evidence>
<evidence type="ECO:0000259" key="12">
    <source>
        <dbReference type="Pfam" id="PF00294"/>
    </source>
</evidence>
<dbReference type="UniPathway" id="UPA00588">
    <property type="reaction ID" value="UER00659"/>
</dbReference>
<dbReference type="OrthoDB" id="432447at2759"/>
<keyword evidence="14" id="KW-1185">Reference proteome</keyword>
<dbReference type="PROSITE" id="PS00584">
    <property type="entry name" value="PFKB_KINASES_2"/>
    <property type="match status" value="1"/>
</dbReference>
<dbReference type="PANTHER" id="PTHR45769:SF3">
    <property type="entry name" value="ADENOSINE KINASE"/>
    <property type="match status" value="1"/>
</dbReference>
<dbReference type="FunCoup" id="J8ZU19">
    <property type="interactions" value="148"/>
</dbReference>
<reference evidence="14" key="2">
    <citation type="submission" date="2015-07" db="EMBL/GenBank/DDBJ databases">
        <title>Contrasting host-pathogen interactions and genome evolution in two generalist and specialist microsporidian pathogens of mosquitoes.</title>
        <authorList>
            <consortium name="The Broad Institute Genomics Platform"/>
            <consortium name="The Broad Institute Genome Sequencing Center for Infectious Disease"/>
            <person name="Cuomo C.A."/>
            <person name="Sanscrainte N.D."/>
            <person name="Goldberg J.M."/>
            <person name="Heiman D."/>
            <person name="Young S."/>
            <person name="Zeng Q."/>
            <person name="Becnel J.J."/>
            <person name="Birren B.W."/>
        </authorList>
    </citation>
    <scope>NUCLEOTIDE SEQUENCE [LARGE SCALE GENOMIC DNA]</scope>
    <source>
        <strain evidence="14">USNM 41457</strain>
    </source>
</reference>
<dbReference type="AlphaFoldDB" id="J8ZU19"/>
<keyword evidence="9 11" id="KW-0067">ATP-binding</keyword>
<dbReference type="SUPFAM" id="SSF53613">
    <property type="entry name" value="Ribokinase-like"/>
    <property type="match status" value="1"/>
</dbReference>
<feature type="active site" description="Proton acceptor" evidence="10">
    <location>
        <position position="312"/>
    </location>
</feature>
<evidence type="ECO:0000256" key="4">
    <source>
        <dbReference type="ARBA" id="ARBA00012119"/>
    </source>
</evidence>
<evidence type="ECO:0000256" key="11">
    <source>
        <dbReference type="RuleBase" id="RU368116"/>
    </source>
</evidence>
<evidence type="ECO:0000256" key="2">
    <source>
        <dbReference type="ARBA" id="ARBA00004801"/>
    </source>
</evidence>